<comment type="caution">
    <text evidence="14">The sequence shown here is derived from an EMBL/GenBank/DDBJ whole genome shotgun (WGS) entry which is preliminary data.</text>
</comment>
<evidence type="ECO:0000256" key="10">
    <source>
        <dbReference type="ARBA" id="ARBA00023049"/>
    </source>
</evidence>
<evidence type="ECO:0000256" key="4">
    <source>
        <dbReference type="ARBA" id="ARBA00022670"/>
    </source>
</evidence>
<dbReference type="GO" id="GO:0004222">
    <property type="term" value="F:metalloendopeptidase activity"/>
    <property type="evidence" value="ECO:0007669"/>
    <property type="project" value="InterPro"/>
</dbReference>
<evidence type="ECO:0000256" key="3">
    <source>
        <dbReference type="ARBA" id="ARBA00022475"/>
    </source>
</evidence>
<dbReference type="GO" id="GO:0005886">
    <property type="term" value="C:plasma membrane"/>
    <property type="evidence" value="ECO:0007669"/>
    <property type="project" value="UniProtKB-SubCell"/>
</dbReference>
<gene>
    <name evidence="14" type="ORF">C7C56_009835</name>
</gene>
<dbReference type="PANTHER" id="PTHR43221:SF1">
    <property type="entry name" value="PROTEASE HTPX"/>
    <property type="match status" value="1"/>
</dbReference>
<dbReference type="RefSeq" id="WP_106757254.1">
    <property type="nucleotide sequence ID" value="NZ_PXWF02000139.1"/>
</dbReference>
<sequence>MDQQTYTSLVHSLEVDATIHPGRFRGKVILLGSMAYLVLFGLLAALALLFWFAFEAARAADRAGSLIRLGLFALFMAPVFVVVLRMFFMRLPVPEGRVLLRADAPKLFGLIDKMRKQLKGPPIHHVLLDDEFNAAIFQRPRLGLFGGHTNYLILGLPYMLSMSPQEMAATVAHEYGHVCGNHGKVSAWIYRQRQTFTALYQQIGDGAGDNLVYGLLAGLLGKFMPYYSAHTFVLSRQNEYDADLTATELVGAKPNAAGLIRGELLGRWIDEEFWPTLLRQADTRDKPAFLPFSAMGTAFKAGYGQWATSETLARAWGEKSDLYDTHPALRERVEATGERCKLPACIDVSAAEALLGGRTRMLVDEFDQRWWQREKKEWRARFQYASRAQARLLELRRAPLDALKLQELQELAVLSAEFEQPDKVVLAHLLAQPGGPFPRAEYEYGCLLLAGRDDKGLGHLANAGAADARLRDKAARVGFSYLAKYGDERQAQQWCDRVVAG</sequence>
<evidence type="ECO:0000256" key="8">
    <source>
        <dbReference type="ARBA" id="ARBA00022833"/>
    </source>
</evidence>
<organism evidence="14 15">
    <name type="scientific">Massilia glaciei</name>
    <dbReference type="NCBI Taxonomy" id="1524097"/>
    <lineage>
        <taxon>Bacteria</taxon>
        <taxon>Pseudomonadati</taxon>
        <taxon>Pseudomonadota</taxon>
        <taxon>Betaproteobacteria</taxon>
        <taxon>Burkholderiales</taxon>
        <taxon>Oxalobacteraceae</taxon>
        <taxon>Telluria group</taxon>
        <taxon>Massilia</taxon>
    </lineage>
</organism>
<keyword evidence="10" id="KW-0482">Metalloprotease</keyword>
<feature type="transmembrane region" description="Helical" evidence="12">
    <location>
        <begin position="66"/>
        <end position="88"/>
    </location>
</feature>
<dbReference type="OrthoDB" id="9789270at2"/>
<accession>A0A2U2HMW0</accession>
<keyword evidence="8" id="KW-0862">Zinc</keyword>
<evidence type="ECO:0000256" key="1">
    <source>
        <dbReference type="ARBA" id="ARBA00001947"/>
    </source>
</evidence>
<keyword evidence="3" id="KW-1003">Cell membrane</keyword>
<dbReference type="EMBL" id="PXWF02000139">
    <property type="protein sequence ID" value="PWF48766.1"/>
    <property type="molecule type" value="Genomic_DNA"/>
</dbReference>
<evidence type="ECO:0000313" key="14">
    <source>
        <dbReference type="EMBL" id="PWF48766.1"/>
    </source>
</evidence>
<evidence type="ECO:0000256" key="12">
    <source>
        <dbReference type="SAM" id="Phobius"/>
    </source>
</evidence>
<evidence type="ECO:0000256" key="7">
    <source>
        <dbReference type="ARBA" id="ARBA00022801"/>
    </source>
</evidence>
<reference evidence="14 15" key="1">
    <citation type="submission" date="2018-04" db="EMBL/GenBank/DDBJ databases">
        <title>Massilia violaceinigra sp. nov., a novel purple-pigmented bacterium isolated from Tianshan glacier, Xinjiang, China.</title>
        <authorList>
            <person name="Wang H."/>
        </authorList>
    </citation>
    <scope>NUCLEOTIDE SEQUENCE [LARGE SCALE GENOMIC DNA]</scope>
    <source>
        <strain evidence="14 15">B448-2</strain>
    </source>
</reference>
<evidence type="ECO:0000256" key="9">
    <source>
        <dbReference type="ARBA" id="ARBA00022989"/>
    </source>
</evidence>
<evidence type="ECO:0000256" key="11">
    <source>
        <dbReference type="ARBA" id="ARBA00023136"/>
    </source>
</evidence>
<evidence type="ECO:0000256" key="6">
    <source>
        <dbReference type="ARBA" id="ARBA00022723"/>
    </source>
</evidence>
<evidence type="ECO:0000313" key="15">
    <source>
        <dbReference type="Proteomes" id="UP000241421"/>
    </source>
</evidence>
<name>A0A2U2HMW0_9BURK</name>
<keyword evidence="7" id="KW-0378">Hydrolase</keyword>
<keyword evidence="5 12" id="KW-0812">Transmembrane</keyword>
<dbReference type="CDD" id="cd07328">
    <property type="entry name" value="M48_Ste24p_like"/>
    <property type="match status" value="1"/>
</dbReference>
<dbReference type="Proteomes" id="UP000241421">
    <property type="component" value="Unassembled WGS sequence"/>
</dbReference>
<comment type="subcellular location">
    <subcellularLocation>
        <location evidence="2">Cell membrane</location>
        <topology evidence="2">Multi-pass membrane protein</topology>
    </subcellularLocation>
</comment>
<keyword evidence="15" id="KW-1185">Reference proteome</keyword>
<dbReference type="GO" id="GO:0046872">
    <property type="term" value="F:metal ion binding"/>
    <property type="evidence" value="ECO:0007669"/>
    <property type="project" value="UniProtKB-KW"/>
</dbReference>
<dbReference type="PANTHER" id="PTHR43221">
    <property type="entry name" value="PROTEASE HTPX"/>
    <property type="match status" value="1"/>
</dbReference>
<feature type="transmembrane region" description="Helical" evidence="12">
    <location>
        <begin position="28"/>
        <end position="54"/>
    </location>
</feature>
<evidence type="ECO:0000256" key="5">
    <source>
        <dbReference type="ARBA" id="ARBA00022692"/>
    </source>
</evidence>
<comment type="cofactor">
    <cofactor evidence="1">
        <name>Zn(2+)</name>
        <dbReference type="ChEBI" id="CHEBI:29105"/>
    </cofactor>
</comment>
<feature type="domain" description="Peptidase M48" evidence="13">
    <location>
        <begin position="161"/>
        <end position="335"/>
    </location>
</feature>
<keyword evidence="11 12" id="KW-0472">Membrane</keyword>
<proteinExistence type="predicted"/>
<protein>
    <recommendedName>
        <fullName evidence="13">Peptidase M48 domain-containing protein</fullName>
    </recommendedName>
</protein>
<dbReference type="AlphaFoldDB" id="A0A2U2HMW0"/>
<dbReference type="InterPro" id="IPR001915">
    <property type="entry name" value="Peptidase_M48"/>
</dbReference>
<keyword evidence="4" id="KW-0645">Protease</keyword>
<dbReference type="InterPro" id="IPR050083">
    <property type="entry name" value="HtpX_protease"/>
</dbReference>
<keyword evidence="9 12" id="KW-1133">Transmembrane helix</keyword>
<dbReference type="GO" id="GO:0006508">
    <property type="term" value="P:proteolysis"/>
    <property type="evidence" value="ECO:0007669"/>
    <property type="project" value="UniProtKB-KW"/>
</dbReference>
<keyword evidence="6" id="KW-0479">Metal-binding</keyword>
<dbReference type="Pfam" id="PF01435">
    <property type="entry name" value="Peptidase_M48"/>
    <property type="match status" value="1"/>
</dbReference>
<evidence type="ECO:0000259" key="13">
    <source>
        <dbReference type="Pfam" id="PF01435"/>
    </source>
</evidence>
<evidence type="ECO:0000256" key="2">
    <source>
        <dbReference type="ARBA" id="ARBA00004651"/>
    </source>
</evidence>